<protein>
    <recommendedName>
        <fullName evidence="1">DUF6455 domain-containing protein</fullName>
    </recommendedName>
</protein>
<feature type="domain" description="DUF6455" evidence="1">
    <location>
        <begin position="1"/>
        <end position="86"/>
    </location>
</feature>
<organism evidence="3 5">
    <name type="scientific">Thalassovita autumnalis</name>
    <dbReference type="NCBI Taxonomy" id="2072972"/>
    <lineage>
        <taxon>Bacteria</taxon>
        <taxon>Pseudomonadati</taxon>
        <taxon>Pseudomonadota</taxon>
        <taxon>Alphaproteobacteria</taxon>
        <taxon>Rhodobacterales</taxon>
        <taxon>Roseobacteraceae</taxon>
        <taxon>Thalassovita</taxon>
    </lineage>
</organism>
<accession>A0A0P1FUF6</accession>
<reference evidence="2 4" key="1">
    <citation type="submission" date="2015-09" db="EMBL/GenBank/DDBJ databases">
        <authorList>
            <person name="Rodrigo-Torres L."/>
            <person name="Arahal D.R."/>
        </authorList>
    </citation>
    <scope>NUCLEOTIDE SEQUENCE [LARGE SCALE GENOMIC DNA]</scope>
    <source>
        <strain evidence="2 4">CECT 5118</strain>
    </source>
</reference>
<keyword evidence="4" id="KW-1185">Reference proteome</keyword>
<dbReference type="EMBL" id="CYSC01000027">
    <property type="protein sequence ID" value="CUH72136.1"/>
    <property type="molecule type" value="Genomic_DNA"/>
</dbReference>
<name>A0A0P1FUF6_9RHOB</name>
<dbReference type="InterPro" id="IPR045601">
    <property type="entry name" value="DUF6455"/>
</dbReference>
<dbReference type="AlphaFoldDB" id="A0A0P1FUF6"/>
<proteinExistence type="predicted"/>
<gene>
    <name evidence="2" type="ORF">TL5118_00259</name>
    <name evidence="3" type="ORF">TL5120_01932</name>
</gene>
<dbReference type="Proteomes" id="UP000051887">
    <property type="component" value="Unassembled WGS sequence"/>
</dbReference>
<evidence type="ECO:0000313" key="2">
    <source>
        <dbReference type="EMBL" id="CUH62960.1"/>
    </source>
</evidence>
<dbReference type="Pfam" id="PF20056">
    <property type="entry name" value="DUF6455"/>
    <property type="match status" value="1"/>
</dbReference>
<dbReference type="OrthoDB" id="7689275at2"/>
<evidence type="ECO:0000313" key="4">
    <source>
        <dbReference type="Proteomes" id="UP000051086"/>
    </source>
</evidence>
<dbReference type="RefSeq" id="WP_058243364.1">
    <property type="nucleotide sequence ID" value="NZ_CYSB01000005.1"/>
</dbReference>
<dbReference type="EMBL" id="CYSB01000005">
    <property type="protein sequence ID" value="CUH62960.1"/>
    <property type="molecule type" value="Genomic_DNA"/>
</dbReference>
<dbReference type="Proteomes" id="UP000051086">
    <property type="component" value="Unassembled WGS sequence"/>
</dbReference>
<evidence type="ECO:0000313" key="3">
    <source>
        <dbReference type="EMBL" id="CUH72136.1"/>
    </source>
</evidence>
<evidence type="ECO:0000259" key="1">
    <source>
        <dbReference type="Pfam" id="PF20056"/>
    </source>
</evidence>
<sequence length="99" mass="11099">MKPLGRFKRHFWLAKRMAKATGTDLANAREAGQLRQPEWAAMVTRCRSCSEPERCTRWLATAEQSGGRAEAPSFCLNGDRFSEVRRALSPEDAASDRGQ</sequence>
<reference evidence="3 5" key="2">
    <citation type="submission" date="2015-09" db="EMBL/GenBank/DDBJ databases">
        <authorList>
            <consortium name="Swine Surveillance"/>
        </authorList>
    </citation>
    <scope>NUCLEOTIDE SEQUENCE [LARGE SCALE GENOMIC DNA]</scope>
    <source>
        <strain evidence="3 5">5120</strain>
    </source>
</reference>
<evidence type="ECO:0000313" key="5">
    <source>
        <dbReference type="Proteomes" id="UP000051887"/>
    </source>
</evidence>